<keyword evidence="2" id="KW-1185">Reference proteome</keyword>
<dbReference type="STRING" id="243090.RB6340"/>
<dbReference type="EnsemblBacteria" id="CAD74739">
    <property type="protein sequence ID" value="CAD74739"/>
    <property type="gene ID" value="RB6340"/>
</dbReference>
<dbReference type="Proteomes" id="UP000001025">
    <property type="component" value="Chromosome"/>
</dbReference>
<evidence type="ECO:0000313" key="2">
    <source>
        <dbReference type="Proteomes" id="UP000001025"/>
    </source>
</evidence>
<dbReference type="KEGG" id="rba:RB6340"/>
<evidence type="ECO:0000313" key="1">
    <source>
        <dbReference type="EMBL" id="CAD74739.1"/>
    </source>
</evidence>
<sequence length="176" mass="19880">MCQPRWVEFPKWQAARFVTSMREVCWGFTDASIPIRCKNGGGTSFESDGRKCRLIQRKTPSSPIAISGFASTTERSAWWLSARGASEEPRLSATLVRDGDRIRCSVPDATSTACHPRKPFCHSSWRPQLRRLTTLIWIRIISPLRRGAAACEFGKKFSPPLYRNDWFIAATSLSGR</sequence>
<accession>Q7UQG4</accession>
<name>Q7UQG4_RHOBA</name>
<dbReference type="AlphaFoldDB" id="Q7UQG4"/>
<dbReference type="EMBL" id="BX294143">
    <property type="protein sequence ID" value="CAD74739.1"/>
    <property type="molecule type" value="Genomic_DNA"/>
</dbReference>
<reference evidence="1 2" key="1">
    <citation type="journal article" date="2003" name="Proc. Natl. Acad. Sci. U.S.A.">
        <title>Complete genome sequence of the marine planctomycete Pirellula sp. strain 1.</title>
        <authorList>
            <person name="Gloeckner F.O."/>
            <person name="Kube M."/>
            <person name="Bauer M."/>
            <person name="Teeling H."/>
            <person name="Lombardot T."/>
            <person name="Ludwig W."/>
            <person name="Gade D."/>
            <person name="Beck A."/>
            <person name="Borzym K."/>
            <person name="Heitmann K."/>
            <person name="Rabus R."/>
            <person name="Schlesner H."/>
            <person name="Amann R."/>
            <person name="Reinhardt R."/>
        </authorList>
    </citation>
    <scope>NUCLEOTIDE SEQUENCE [LARGE SCALE GENOMIC DNA]</scope>
    <source>
        <strain evidence="2">DSM 10527 / NCIMB 13988 / SH1</strain>
    </source>
</reference>
<protein>
    <submittedName>
        <fullName evidence="1">Uncharacterized protein</fullName>
    </submittedName>
</protein>
<gene>
    <name evidence="1" type="ordered locus">RB6340</name>
</gene>
<organism evidence="1 2">
    <name type="scientific">Rhodopirellula baltica (strain DSM 10527 / NCIMB 13988 / SH1)</name>
    <dbReference type="NCBI Taxonomy" id="243090"/>
    <lineage>
        <taxon>Bacteria</taxon>
        <taxon>Pseudomonadati</taxon>
        <taxon>Planctomycetota</taxon>
        <taxon>Planctomycetia</taxon>
        <taxon>Pirellulales</taxon>
        <taxon>Pirellulaceae</taxon>
        <taxon>Rhodopirellula</taxon>
    </lineage>
</organism>
<dbReference type="HOGENOM" id="CLU_1523977_0_0_0"/>
<dbReference type="InParanoid" id="Q7UQG4"/>
<proteinExistence type="predicted"/>